<evidence type="ECO:0000256" key="1">
    <source>
        <dbReference type="ARBA" id="ARBA00006484"/>
    </source>
</evidence>
<dbReference type="PANTHER" id="PTHR44169:SF6">
    <property type="entry name" value="NADPH-DEPENDENT 1-ACYLDIHYDROXYACETONE PHOSPHATE REDUCTASE"/>
    <property type="match status" value="1"/>
</dbReference>
<keyword evidence="2" id="KW-0560">Oxidoreductase</keyword>
<organism evidence="4 5">
    <name type="scientific">Roseivivax halodurans JCM 10272</name>
    <dbReference type="NCBI Taxonomy" id="1449350"/>
    <lineage>
        <taxon>Bacteria</taxon>
        <taxon>Pseudomonadati</taxon>
        <taxon>Pseudomonadota</taxon>
        <taxon>Alphaproteobacteria</taxon>
        <taxon>Rhodobacterales</taxon>
        <taxon>Roseobacteraceae</taxon>
        <taxon>Roseivivax</taxon>
    </lineage>
</organism>
<sequence>MTSPRTILITGCSSGIGHDTAHALAVRGWRVFASARREEDRARLEAEGLEALQLDLADPASIATAVADVAEATGGTLDALFNNGAAAIPGPLEDVSTDAMRAAFEGNFFGWHDLTIRVIPLMRANGGGRILNNSSILGLVAAKWRGAYVATKFAVEGWSDTLRMEMEGTGIEIVLIEPGPIATKFRQNAVAEFERWIDWEKSARADEYRASLLDQLYHGSGRNWPVGEATRVVIRALEAKRPKARYTVTRPAHLGALAARILPTRALDRLLAKA</sequence>
<dbReference type="InterPro" id="IPR002347">
    <property type="entry name" value="SDR_fam"/>
</dbReference>
<evidence type="ECO:0000313" key="5">
    <source>
        <dbReference type="Proteomes" id="UP000022447"/>
    </source>
</evidence>
<dbReference type="Pfam" id="PF00106">
    <property type="entry name" value="adh_short"/>
    <property type="match status" value="1"/>
</dbReference>
<evidence type="ECO:0000256" key="3">
    <source>
        <dbReference type="RuleBase" id="RU000363"/>
    </source>
</evidence>
<dbReference type="Proteomes" id="UP000022447">
    <property type="component" value="Unassembled WGS sequence"/>
</dbReference>
<dbReference type="RefSeq" id="WP_037263730.1">
    <property type="nucleotide sequence ID" value="NZ_JALZ01000015.1"/>
</dbReference>
<dbReference type="Gene3D" id="3.40.50.720">
    <property type="entry name" value="NAD(P)-binding Rossmann-like Domain"/>
    <property type="match status" value="1"/>
</dbReference>
<dbReference type="GO" id="GO:0016491">
    <property type="term" value="F:oxidoreductase activity"/>
    <property type="evidence" value="ECO:0007669"/>
    <property type="project" value="UniProtKB-KW"/>
</dbReference>
<evidence type="ECO:0000313" key="4">
    <source>
        <dbReference type="EMBL" id="ETX13947.1"/>
    </source>
</evidence>
<dbReference type="STRING" id="1449350.OCH239_05660"/>
<proteinExistence type="inferred from homology"/>
<dbReference type="EMBL" id="JALZ01000015">
    <property type="protein sequence ID" value="ETX13947.1"/>
    <property type="molecule type" value="Genomic_DNA"/>
</dbReference>
<keyword evidence="5" id="KW-1185">Reference proteome</keyword>
<protein>
    <submittedName>
        <fullName evidence="4">Short-chain dehydrogenase</fullName>
    </submittedName>
</protein>
<comment type="similarity">
    <text evidence="1 3">Belongs to the short-chain dehydrogenases/reductases (SDR) family.</text>
</comment>
<dbReference type="PRINTS" id="PR00080">
    <property type="entry name" value="SDRFAMILY"/>
</dbReference>
<dbReference type="SUPFAM" id="SSF51735">
    <property type="entry name" value="NAD(P)-binding Rossmann-fold domains"/>
    <property type="match status" value="1"/>
</dbReference>
<dbReference type="CDD" id="cd05374">
    <property type="entry name" value="17beta-HSD-like_SDR_c"/>
    <property type="match status" value="1"/>
</dbReference>
<dbReference type="PROSITE" id="PS00061">
    <property type="entry name" value="ADH_SHORT"/>
    <property type="match status" value="1"/>
</dbReference>
<dbReference type="InterPro" id="IPR036291">
    <property type="entry name" value="NAD(P)-bd_dom_sf"/>
</dbReference>
<dbReference type="OrthoDB" id="9793825at2"/>
<dbReference type="eggNOG" id="COG1028">
    <property type="taxonomic scope" value="Bacteria"/>
</dbReference>
<evidence type="ECO:0000256" key="2">
    <source>
        <dbReference type="ARBA" id="ARBA00023002"/>
    </source>
</evidence>
<reference evidence="4 5" key="1">
    <citation type="submission" date="2014-01" db="EMBL/GenBank/DDBJ databases">
        <title>Roseivivax halodurans JCM 10272 Genome Sequencing.</title>
        <authorList>
            <person name="Lai Q."/>
            <person name="Li G."/>
            <person name="Shao Z."/>
        </authorList>
    </citation>
    <scope>NUCLEOTIDE SEQUENCE [LARGE SCALE GENOMIC DNA]</scope>
    <source>
        <strain evidence="4 5">JCM 10272</strain>
    </source>
</reference>
<dbReference type="PRINTS" id="PR00081">
    <property type="entry name" value="GDHRDH"/>
</dbReference>
<dbReference type="InterPro" id="IPR020904">
    <property type="entry name" value="Sc_DH/Rdtase_CS"/>
</dbReference>
<dbReference type="PATRIC" id="fig|1449350.3.peg.2810"/>
<comment type="caution">
    <text evidence="4">The sequence shown here is derived from an EMBL/GenBank/DDBJ whole genome shotgun (WGS) entry which is preliminary data.</text>
</comment>
<accession>X7EDF0</accession>
<name>X7EDF0_9RHOB</name>
<gene>
    <name evidence="4" type="ORF">OCH239_05660</name>
</gene>
<dbReference type="AlphaFoldDB" id="X7EDF0"/>
<dbReference type="PANTHER" id="PTHR44169">
    <property type="entry name" value="NADPH-DEPENDENT 1-ACYLDIHYDROXYACETONE PHOSPHATE REDUCTASE"/>
    <property type="match status" value="1"/>
</dbReference>